<dbReference type="AlphaFoldDB" id="A0A081K5C5"/>
<evidence type="ECO:0000313" key="2">
    <source>
        <dbReference type="EMBL" id="KEI69351.1"/>
    </source>
</evidence>
<reference evidence="2 3" key="1">
    <citation type="submission" date="2014-06" db="EMBL/GenBank/DDBJ databases">
        <title>Whole Genome Sequences of Three Symbiotic Endozoicomonas Bacteria.</title>
        <authorList>
            <person name="Neave M.J."/>
            <person name="Apprill A."/>
            <person name="Voolstra C.R."/>
        </authorList>
    </citation>
    <scope>NUCLEOTIDE SEQUENCE [LARGE SCALE GENOMIC DNA]</scope>
    <source>
        <strain evidence="2 3">DSM 22380</strain>
    </source>
</reference>
<dbReference type="eggNOG" id="COG2916">
    <property type="taxonomic scope" value="Bacteria"/>
</dbReference>
<dbReference type="Pfam" id="PF22470">
    <property type="entry name" value="Histone_HNS_N"/>
    <property type="match status" value="1"/>
</dbReference>
<dbReference type="Proteomes" id="UP000027997">
    <property type="component" value="Unassembled WGS sequence"/>
</dbReference>
<dbReference type="InterPro" id="IPR054180">
    <property type="entry name" value="H-NS-like_N"/>
</dbReference>
<dbReference type="Gene3D" id="1.10.287.1050">
    <property type="entry name" value="H-NS histone-like proteins"/>
    <property type="match status" value="1"/>
</dbReference>
<dbReference type="GO" id="GO:0046983">
    <property type="term" value="F:protein dimerization activity"/>
    <property type="evidence" value="ECO:0007669"/>
    <property type="project" value="InterPro"/>
</dbReference>
<sequence>MNIFEEVLHRLSSKTRIRSLFKDVHAEDLERIISRLNDVLVEKQEARAKDDEKRQKKQESIEAIKQIMADRGVSMNDLGLGNLDLDEVAPKRRRNIQKYTFEYENETGERIKWEGATTGRLPRDFQAYLERTGKKRLDCALEQIAE</sequence>
<evidence type="ECO:0000259" key="1">
    <source>
        <dbReference type="Pfam" id="PF22470"/>
    </source>
</evidence>
<name>A0A081K5C5_9GAMM</name>
<proteinExistence type="predicted"/>
<gene>
    <name evidence="2" type="ORF">GV64_00125</name>
</gene>
<comment type="caution">
    <text evidence="2">The sequence shown here is derived from an EMBL/GenBank/DDBJ whole genome shotgun (WGS) entry which is preliminary data.</text>
</comment>
<dbReference type="RefSeq" id="WP_034843840.1">
    <property type="nucleotide sequence ID" value="NZ_JOJP01000001.1"/>
</dbReference>
<feature type="domain" description="DNA-binding protein H-NS-like N-terminal" evidence="1">
    <location>
        <begin position="4"/>
        <end position="79"/>
    </location>
</feature>
<dbReference type="InterPro" id="IPR027454">
    <property type="entry name" value="Histone_HNS_N"/>
</dbReference>
<protein>
    <recommendedName>
        <fullName evidence="1">DNA-binding protein H-NS-like N-terminal domain-containing protein</fullName>
    </recommendedName>
</protein>
<dbReference type="EMBL" id="JOJP01000001">
    <property type="protein sequence ID" value="KEI69351.1"/>
    <property type="molecule type" value="Genomic_DNA"/>
</dbReference>
<evidence type="ECO:0000313" key="3">
    <source>
        <dbReference type="Proteomes" id="UP000027997"/>
    </source>
</evidence>
<accession>A0A081K5C5</accession>
<organism evidence="2 3">
    <name type="scientific">Endozoicomonas elysicola</name>
    <dbReference type="NCBI Taxonomy" id="305900"/>
    <lineage>
        <taxon>Bacteria</taxon>
        <taxon>Pseudomonadati</taxon>
        <taxon>Pseudomonadota</taxon>
        <taxon>Gammaproteobacteria</taxon>
        <taxon>Oceanospirillales</taxon>
        <taxon>Endozoicomonadaceae</taxon>
        <taxon>Endozoicomonas</taxon>
    </lineage>
</organism>
<keyword evidence="3" id="KW-1185">Reference proteome</keyword>